<evidence type="ECO:0000313" key="4">
    <source>
        <dbReference type="Proteomes" id="UP000821866"/>
    </source>
</evidence>
<proteinExistence type="predicted"/>
<dbReference type="Proteomes" id="UP000821866">
    <property type="component" value="Chromosome 9"/>
</dbReference>
<reference evidence="3" key="2">
    <citation type="submission" date="2021-09" db="EMBL/GenBank/DDBJ databases">
        <authorList>
            <person name="Jia N."/>
            <person name="Wang J."/>
            <person name="Shi W."/>
            <person name="Du L."/>
            <person name="Sun Y."/>
            <person name="Zhan W."/>
            <person name="Jiang J."/>
            <person name="Wang Q."/>
            <person name="Zhang B."/>
            <person name="Ji P."/>
            <person name="Sakyi L.B."/>
            <person name="Cui X."/>
            <person name="Yuan T."/>
            <person name="Jiang B."/>
            <person name="Yang W."/>
            <person name="Lam T.T.-Y."/>
            <person name="Chang Q."/>
            <person name="Ding S."/>
            <person name="Wang X."/>
            <person name="Zhu J."/>
            <person name="Ruan X."/>
            <person name="Zhao L."/>
            <person name="Wei J."/>
            <person name="Que T."/>
            <person name="Du C."/>
            <person name="Cheng J."/>
            <person name="Dai P."/>
            <person name="Han X."/>
            <person name="Huang E."/>
            <person name="Gao Y."/>
            <person name="Liu J."/>
            <person name="Shao H."/>
            <person name="Ye R."/>
            <person name="Li L."/>
            <person name="Wei W."/>
            <person name="Wang X."/>
            <person name="Wang C."/>
            <person name="Huo Q."/>
            <person name="Li W."/>
            <person name="Guo W."/>
            <person name="Chen H."/>
            <person name="Chen S."/>
            <person name="Zhou L."/>
            <person name="Zhou L."/>
            <person name="Ni X."/>
            <person name="Tian J."/>
            <person name="Zhou Y."/>
            <person name="Sheng Y."/>
            <person name="Liu T."/>
            <person name="Pan Y."/>
            <person name="Xia L."/>
            <person name="Li J."/>
            <person name="Zhao F."/>
            <person name="Cao W."/>
        </authorList>
    </citation>
    <scope>NUCLEOTIDE SEQUENCE</scope>
    <source>
        <strain evidence="3">Rmic-2018</strain>
        <tissue evidence="3">Larvae</tissue>
    </source>
</reference>
<evidence type="ECO:0000259" key="2">
    <source>
        <dbReference type="Pfam" id="PF21787"/>
    </source>
</evidence>
<dbReference type="VEuPathDB" id="VectorBase:LOC119177965"/>
<dbReference type="AlphaFoldDB" id="A0A9J6D3X3"/>
<keyword evidence="1" id="KW-0175">Coiled coil</keyword>
<keyword evidence="4" id="KW-1185">Reference proteome</keyword>
<feature type="coiled-coil region" evidence="1">
    <location>
        <begin position="224"/>
        <end position="251"/>
    </location>
</feature>
<organism evidence="3 4">
    <name type="scientific">Rhipicephalus microplus</name>
    <name type="common">Cattle tick</name>
    <name type="synonym">Boophilus microplus</name>
    <dbReference type="NCBI Taxonomy" id="6941"/>
    <lineage>
        <taxon>Eukaryota</taxon>
        <taxon>Metazoa</taxon>
        <taxon>Ecdysozoa</taxon>
        <taxon>Arthropoda</taxon>
        <taxon>Chelicerata</taxon>
        <taxon>Arachnida</taxon>
        <taxon>Acari</taxon>
        <taxon>Parasitiformes</taxon>
        <taxon>Ixodida</taxon>
        <taxon>Ixodoidea</taxon>
        <taxon>Ixodidae</taxon>
        <taxon>Rhipicephalinae</taxon>
        <taxon>Rhipicephalus</taxon>
        <taxon>Boophilus</taxon>
    </lineage>
</organism>
<reference evidence="3" key="1">
    <citation type="journal article" date="2020" name="Cell">
        <title>Large-Scale Comparative Analyses of Tick Genomes Elucidate Their Genetic Diversity and Vector Capacities.</title>
        <authorList>
            <consortium name="Tick Genome and Microbiome Consortium (TIGMIC)"/>
            <person name="Jia N."/>
            <person name="Wang J."/>
            <person name="Shi W."/>
            <person name="Du L."/>
            <person name="Sun Y."/>
            <person name="Zhan W."/>
            <person name="Jiang J.F."/>
            <person name="Wang Q."/>
            <person name="Zhang B."/>
            <person name="Ji P."/>
            <person name="Bell-Sakyi L."/>
            <person name="Cui X.M."/>
            <person name="Yuan T.T."/>
            <person name="Jiang B.G."/>
            <person name="Yang W.F."/>
            <person name="Lam T.T."/>
            <person name="Chang Q.C."/>
            <person name="Ding S.J."/>
            <person name="Wang X.J."/>
            <person name="Zhu J.G."/>
            <person name="Ruan X.D."/>
            <person name="Zhao L."/>
            <person name="Wei J.T."/>
            <person name="Ye R.Z."/>
            <person name="Que T.C."/>
            <person name="Du C.H."/>
            <person name="Zhou Y.H."/>
            <person name="Cheng J.X."/>
            <person name="Dai P.F."/>
            <person name="Guo W.B."/>
            <person name="Han X.H."/>
            <person name="Huang E.J."/>
            <person name="Li L.F."/>
            <person name="Wei W."/>
            <person name="Gao Y.C."/>
            <person name="Liu J.Z."/>
            <person name="Shao H.Z."/>
            <person name="Wang X."/>
            <person name="Wang C.C."/>
            <person name="Yang T.C."/>
            <person name="Huo Q.B."/>
            <person name="Li W."/>
            <person name="Chen H.Y."/>
            <person name="Chen S.E."/>
            <person name="Zhou L.G."/>
            <person name="Ni X.B."/>
            <person name="Tian J.H."/>
            <person name="Sheng Y."/>
            <person name="Liu T."/>
            <person name="Pan Y.S."/>
            <person name="Xia L.Y."/>
            <person name="Li J."/>
            <person name="Zhao F."/>
            <person name="Cao W.C."/>
        </authorList>
    </citation>
    <scope>NUCLEOTIDE SEQUENCE</scope>
    <source>
        <strain evidence="3">Rmic-2018</strain>
    </source>
</reference>
<protein>
    <recommendedName>
        <fullName evidence="2">Transposable element P transposase-like RNase H domain-containing protein</fullName>
    </recommendedName>
</protein>
<sequence>MDRLLESYRPRLRSKKWRWNLSSNGLNIAVVAGWLLHCELHKGSDAAMTHIAFRRDVTMSLLQLKQKLTVRPGPRVHPRHEDRKTGGHYIISTTQGRCAECKKNTTNQCQQCKKRLHKKVFAAYHGPSPGPVICFFVFLARSKEPRRSFSTKGADVSIASSEALDARTCGLLVRILGLPCSDGGHPPRSPTRGRCKFAGAESLQTSAVPHCHNPMRLDQGTASHAALLARINALERQLTIAKAKARVKEREHKKLMLHQSSYMNEDQFTSLHRSPRGTVWSKETLTKALKIRLSCGSRGYDMVNELGQPLPSQRTLQRHIEHCKFRPGLLVDIMDSLAVKVNCMTEYERHACLIMDEMQITPGLIYDPSADAVLGRPTIPLADGSLPADTLATHGLVFMLGGVTTR</sequence>
<evidence type="ECO:0000256" key="1">
    <source>
        <dbReference type="SAM" id="Coils"/>
    </source>
</evidence>
<dbReference type="VEuPathDB" id="VectorBase:LOC119169924"/>
<accession>A0A9J6D3X3</accession>
<comment type="caution">
    <text evidence="3">The sequence shown here is derived from an EMBL/GenBank/DDBJ whole genome shotgun (WGS) entry which is preliminary data.</text>
</comment>
<dbReference type="InterPro" id="IPR048365">
    <property type="entry name" value="TNP-like_RNaseH_N"/>
</dbReference>
<feature type="domain" description="Transposable element P transposase-like RNase H" evidence="2">
    <location>
        <begin position="326"/>
        <end position="404"/>
    </location>
</feature>
<evidence type="ECO:0000313" key="3">
    <source>
        <dbReference type="EMBL" id="KAH8008749.1"/>
    </source>
</evidence>
<dbReference type="EMBL" id="JABSTU010000011">
    <property type="protein sequence ID" value="KAH8008749.1"/>
    <property type="molecule type" value="Genomic_DNA"/>
</dbReference>
<dbReference type="Pfam" id="PF21787">
    <property type="entry name" value="TNP-like_RNaseH_N"/>
    <property type="match status" value="1"/>
</dbReference>
<gene>
    <name evidence="3" type="ORF">HPB51_003396</name>
</gene>
<name>A0A9J6D3X3_RHIMP</name>